<evidence type="ECO:0000256" key="6">
    <source>
        <dbReference type="ARBA" id="ARBA00023136"/>
    </source>
</evidence>
<feature type="domain" description="CNNM transmembrane" evidence="8">
    <location>
        <begin position="1"/>
        <end position="54"/>
    </location>
</feature>
<dbReference type="InterPro" id="IPR044751">
    <property type="entry name" value="Ion_transp-like_CBS"/>
</dbReference>
<accession>A0A645ATK0</accession>
<evidence type="ECO:0000256" key="4">
    <source>
        <dbReference type="ARBA" id="ARBA00022989"/>
    </source>
</evidence>
<comment type="caution">
    <text evidence="9">The sequence shown here is derived from an EMBL/GenBank/DDBJ whole genome shotgun (WGS) entry which is preliminary data.</text>
</comment>
<dbReference type="SMART" id="SM00116">
    <property type="entry name" value="CBS"/>
    <property type="match status" value="2"/>
</dbReference>
<evidence type="ECO:0000259" key="8">
    <source>
        <dbReference type="PROSITE" id="PS51846"/>
    </source>
</evidence>
<evidence type="ECO:0000259" key="7">
    <source>
        <dbReference type="PROSITE" id="PS51371"/>
    </source>
</evidence>
<dbReference type="PROSITE" id="PS51371">
    <property type="entry name" value="CBS"/>
    <property type="match status" value="2"/>
</dbReference>
<dbReference type="Gene3D" id="3.10.580.10">
    <property type="entry name" value="CBS-domain"/>
    <property type="match status" value="1"/>
</dbReference>
<dbReference type="GO" id="GO:0005886">
    <property type="term" value="C:plasma membrane"/>
    <property type="evidence" value="ECO:0007669"/>
    <property type="project" value="TreeGrafter"/>
</dbReference>
<dbReference type="InterPro" id="IPR046342">
    <property type="entry name" value="CBS_dom_sf"/>
</dbReference>
<sequence>MLLSAPLVALSVSIVKLLTKLLHRSVSPEVSVTEEELVSLIETIEDEGVIDEDHSDLLQSAIEFADLIAKEILTPRVDMITIDIDDELDDIMAELKDCPYSRIPVYQDTIDNIIGILYINEFLSSIISSQKTDLHQMLAEPFFINETMKLPDILMALRRKHMHLAIVLDEYGGTLGMVTMEDILEQIVGEIWDETDEIVDDIIPLSDDTFEVSGETNIDEFCDYFDLDDQELNSEYVTIGGFVSELLEDLPELNDEVEVQQLLIRVIELDDIRASKLLVIKKPPLLNE</sequence>
<dbReference type="AlphaFoldDB" id="A0A645ATK0"/>
<dbReference type="SUPFAM" id="SSF54631">
    <property type="entry name" value="CBS-domain pair"/>
    <property type="match status" value="1"/>
</dbReference>
<dbReference type="CDD" id="cd04590">
    <property type="entry name" value="CBS_pair_CorC_HlyC_assoc"/>
    <property type="match status" value="1"/>
</dbReference>
<dbReference type="PANTHER" id="PTHR22777:SF17">
    <property type="entry name" value="UPF0053 PROTEIN SLL0260"/>
    <property type="match status" value="1"/>
</dbReference>
<feature type="domain" description="CBS" evidence="7">
    <location>
        <begin position="73"/>
        <end position="134"/>
    </location>
</feature>
<name>A0A645ATK0_9ZZZZ</name>
<dbReference type="GO" id="GO:0050660">
    <property type="term" value="F:flavin adenine dinucleotide binding"/>
    <property type="evidence" value="ECO:0007669"/>
    <property type="project" value="InterPro"/>
</dbReference>
<keyword evidence="4" id="KW-1133">Transmembrane helix</keyword>
<keyword evidence="2" id="KW-0812">Transmembrane</keyword>
<dbReference type="PANTHER" id="PTHR22777">
    <property type="entry name" value="HEMOLYSIN-RELATED"/>
    <property type="match status" value="1"/>
</dbReference>
<keyword evidence="6" id="KW-0472">Membrane</keyword>
<comment type="subcellular location">
    <subcellularLocation>
        <location evidence="1">Membrane</location>
        <topology evidence="1">Multi-pass membrane protein</topology>
    </subcellularLocation>
</comment>
<evidence type="ECO:0008006" key="10">
    <source>
        <dbReference type="Google" id="ProtNLM"/>
    </source>
</evidence>
<dbReference type="PROSITE" id="PS51846">
    <property type="entry name" value="CNNM"/>
    <property type="match status" value="1"/>
</dbReference>
<dbReference type="InterPro" id="IPR005170">
    <property type="entry name" value="Transptr-assoc_dom"/>
</dbReference>
<organism evidence="9">
    <name type="scientific">bioreactor metagenome</name>
    <dbReference type="NCBI Taxonomy" id="1076179"/>
    <lineage>
        <taxon>unclassified sequences</taxon>
        <taxon>metagenomes</taxon>
        <taxon>ecological metagenomes</taxon>
    </lineage>
</organism>
<dbReference type="SMART" id="SM01091">
    <property type="entry name" value="CorC_HlyC"/>
    <property type="match status" value="1"/>
</dbReference>
<proteinExistence type="predicted"/>
<dbReference type="EMBL" id="VSSQ01015833">
    <property type="protein sequence ID" value="MPM56592.1"/>
    <property type="molecule type" value="Genomic_DNA"/>
</dbReference>
<protein>
    <recommendedName>
        <fullName evidence="10">Magnesium and cobalt efflux protein CorC</fullName>
    </recommendedName>
</protein>
<evidence type="ECO:0000256" key="2">
    <source>
        <dbReference type="ARBA" id="ARBA00022692"/>
    </source>
</evidence>
<feature type="domain" description="CBS" evidence="7">
    <location>
        <begin position="137"/>
        <end position="194"/>
    </location>
</feature>
<evidence type="ECO:0000256" key="3">
    <source>
        <dbReference type="ARBA" id="ARBA00022737"/>
    </source>
</evidence>
<dbReference type="InterPro" id="IPR016169">
    <property type="entry name" value="FAD-bd_PCMH_sub2"/>
</dbReference>
<dbReference type="InterPro" id="IPR002550">
    <property type="entry name" value="CNNM"/>
</dbReference>
<keyword evidence="5" id="KW-0129">CBS domain</keyword>
<evidence type="ECO:0000256" key="5">
    <source>
        <dbReference type="ARBA" id="ARBA00023122"/>
    </source>
</evidence>
<dbReference type="Pfam" id="PF03471">
    <property type="entry name" value="CorC_HlyC"/>
    <property type="match status" value="1"/>
</dbReference>
<dbReference type="Pfam" id="PF00571">
    <property type="entry name" value="CBS"/>
    <property type="match status" value="2"/>
</dbReference>
<gene>
    <name evidence="9" type="ORF">SDC9_103401</name>
</gene>
<keyword evidence="3" id="KW-0677">Repeat</keyword>
<evidence type="ECO:0000313" key="9">
    <source>
        <dbReference type="EMBL" id="MPM56592.1"/>
    </source>
</evidence>
<reference evidence="9" key="1">
    <citation type="submission" date="2019-08" db="EMBL/GenBank/DDBJ databases">
        <authorList>
            <person name="Kucharzyk K."/>
            <person name="Murdoch R.W."/>
            <person name="Higgins S."/>
            <person name="Loffler F."/>
        </authorList>
    </citation>
    <scope>NUCLEOTIDE SEQUENCE</scope>
</reference>
<dbReference type="InterPro" id="IPR000644">
    <property type="entry name" value="CBS_dom"/>
</dbReference>
<dbReference type="FunFam" id="3.10.580.10:FF:000002">
    <property type="entry name" value="Magnesium/cobalt efflux protein CorC"/>
    <property type="match status" value="1"/>
</dbReference>
<evidence type="ECO:0000256" key="1">
    <source>
        <dbReference type="ARBA" id="ARBA00004141"/>
    </source>
</evidence>
<dbReference type="SUPFAM" id="SSF56176">
    <property type="entry name" value="FAD-binding/transporter-associated domain-like"/>
    <property type="match status" value="1"/>
</dbReference>
<dbReference type="InterPro" id="IPR036318">
    <property type="entry name" value="FAD-bd_PCMH-like_sf"/>
</dbReference>
<dbReference type="Gene3D" id="3.30.465.10">
    <property type="match status" value="1"/>
</dbReference>